<name>A0A3E4X4F7_9FIRM</name>
<dbReference type="Pfam" id="PF01757">
    <property type="entry name" value="Acyl_transf_3"/>
    <property type="match status" value="1"/>
</dbReference>
<feature type="transmembrane region" description="Helical" evidence="1">
    <location>
        <begin position="300"/>
        <end position="321"/>
    </location>
</feature>
<protein>
    <submittedName>
        <fullName evidence="3">Acyltransferase</fullName>
    </submittedName>
</protein>
<sequence>MEKSKKQYFNEINIMRGMAVLCVVIGHSFISTATPTFLGFVKSFVYCFHMPAFFFISGFLEGENKRNFSEKKQVIVKKAKRLMVPYFFLTVISVLLKLLFGAFARNPLNYSTVVVDVLIGRNNPNGGLWFLYALFIISVFGILFDSVNRTALTGAMFVLYMLNAVFFKQFGYIVGFFFSYAWIYFMGGAVRKHLYEKIKNSELLLSAKGLVIIVAVSVGYMMLAFVKIYESQSWILATAVTVIGVFLLFVIAVQIEHYHCGEKLWMLLGDYGMDIYMIGYYVQQAIFVVCGKILGVDYLIYAWLMLIFGLIAPIFLSKYFIRRNRVLSMLILGR</sequence>
<feature type="transmembrane region" description="Helical" evidence="1">
    <location>
        <begin position="43"/>
        <end position="62"/>
    </location>
</feature>
<dbReference type="PANTHER" id="PTHR37312">
    <property type="entry name" value="MEMBRANE-BOUND ACYLTRANSFERASE YKRP-RELATED"/>
    <property type="match status" value="1"/>
</dbReference>
<accession>A0A3E4X4F7</accession>
<feature type="transmembrane region" description="Helical" evidence="1">
    <location>
        <begin position="234"/>
        <end position="255"/>
    </location>
</feature>
<reference evidence="3 4" key="1">
    <citation type="submission" date="2018-08" db="EMBL/GenBank/DDBJ databases">
        <title>A genome reference for cultivated species of the human gut microbiota.</title>
        <authorList>
            <person name="Zou Y."/>
            <person name="Xue W."/>
            <person name="Luo G."/>
        </authorList>
    </citation>
    <scope>NUCLEOTIDE SEQUENCE [LARGE SCALE GENOMIC DNA]</scope>
    <source>
        <strain evidence="3 4">OM08-12AT</strain>
    </source>
</reference>
<dbReference type="AlphaFoldDB" id="A0A3E4X4F7"/>
<dbReference type="Proteomes" id="UP000260717">
    <property type="component" value="Unassembled WGS sequence"/>
</dbReference>
<feature type="transmembrane region" description="Helical" evidence="1">
    <location>
        <begin position="12"/>
        <end position="31"/>
    </location>
</feature>
<keyword evidence="3" id="KW-0808">Transferase</keyword>
<feature type="transmembrane region" description="Helical" evidence="1">
    <location>
        <begin position="126"/>
        <end position="144"/>
    </location>
</feature>
<dbReference type="InterPro" id="IPR002656">
    <property type="entry name" value="Acyl_transf_3_dom"/>
</dbReference>
<dbReference type="InterPro" id="IPR052734">
    <property type="entry name" value="Nod_factor_acetyltransferase"/>
</dbReference>
<keyword evidence="1" id="KW-1133">Transmembrane helix</keyword>
<comment type="caution">
    <text evidence="3">The sequence shown here is derived from an EMBL/GenBank/DDBJ whole genome shotgun (WGS) entry which is preliminary data.</text>
</comment>
<evidence type="ECO:0000259" key="2">
    <source>
        <dbReference type="Pfam" id="PF01757"/>
    </source>
</evidence>
<keyword evidence="1" id="KW-0812">Transmembrane</keyword>
<dbReference type="RefSeq" id="WP_015516060.1">
    <property type="nucleotide sequence ID" value="NZ_QSJA01000019.1"/>
</dbReference>
<proteinExistence type="predicted"/>
<dbReference type="GO" id="GO:0016747">
    <property type="term" value="F:acyltransferase activity, transferring groups other than amino-acyl groups"/>
    <property type="evidence" value="ECO:0007669"/>
    <property type="project" value="InterPro"/>
</dbReference>
<keyword evidence="1" id="KW-0472">Membrane</keyword>
<dbReference type="EMBL" id="QSTI01000012">
    <property type="protein sequence ID" value="RGM49365.1"/>
    <property type="molecule type" value="Genomic_DNA"/>
</dbReference>
<organism evidence="3 4">
    <name type="scientific">Agathobacter rectalis</name>
    <dbReference type="NCBI Taxonomy" id="39491"/>
    <lineage>
        <taxon>Bacteria</taxon>
        <taxon>Bacillati</taxon>
        <taxon>Bacillota</taxon>
        <taxon>Clostridia</taxon>
        <taxon>Lachnospirales</taxon>
        <taxon>Lachnospiraceae</taxon>
        <taxon>Agathobacter</taxon>
    </lineage>
</organism>
<gene>
    <name evidence="3" type="ORF">DXC13_09030</name>
</gene>
<evidence type="ECO:0000313" key="3">
    <source>
        <dbReference type="EMBL" id="RGM49365.1"/>
    </source>
</evidence>
<keyword evidence="3" id="KW-0012">Acyltransferase</keyword>
<dbReference type="PANTHER" id="PTHR37312:SF1">
    <property type="entry name" value="MEMBRANE-BOUND ACYLTRANSFERASE YKRP-RELATED"/>
    <property type="match status" value="1"/>
</dbReference>
<feature type="domain" description="Acyltransferase 3" evidence="2">
    <location>
        <begin position="10"/>
        <end position="316"/>
    </location>
</feature>
<feature type="transmembrane region" description="Helical" evidence="1">
    <location>
        <begin position="203"/>
        <end position="228"/>
    </location>
</feature>
<feature type="transmembrane region" description="Helical" evidence="1">
    <location>
        <begin position="173"/>
        <end position="191"/>
    </location>
</feature>
<evidence type="ECO:0000256" key="1">
    <source>
        <dbReference type="SAM" id="Phobius"/>
    </source>
</evidence>
<feature type="transmembrane region" description="Helical" evidence="1">
    <location>
        <begin position="83"/>
        <end position="106"/>
    </location>
</feature>
<evidence type="ECO:0000313" key="4">
    <source>
        <dbReference type="Proteomes" id="UP000260717"/>
    </source>
</evidence>